<feature type="transmembrane region" description="Helical" evidence="2">
    <location>
        <begin position="95"/>
        <end position="120"/>
    </location>
</feature>
<comment type="caution">
    <text evidence="4">The sequence shown here is derived from an EMBL/GenBank/DDBJ whole genome shotgun (WGS) entry which is preliminary data.</text>
</comment>
<evidence type="ECO:0000313" key="4">
    <source>
        <dbReference type="EMBL" id="PHU40100.1"/>
    </source>
</evidence>
<accession>A0A2G3EA68</accession>
<evidence type="ECO:0000256" key="2">
    <source>
        <dbReference type="SAM" id="Phobius"/>
    </source>
</evidence>
<keyword evidence="2" id="KW-0472">Membrane</keyword>
<evidence type="ECO:0000313" key="5">
    <source>
        <dbReference type="Proteomes" id="UP000224317"/>
    </source>
</evidence>
<feature type="transmembrane region" description="Helical" evidence="2">
    <location>
        <begin position="165"/>
        <end position="188"/>
    </location>
</feature>
<evidence type="ECO:0000259" key="3">
    <source>
        <dbReference type="Pfam" id="PF14501"/>
    </source>
</evidence>
<feature type="transmembrane region" description="Helical" evidence="2">
    <location>
        <begin position="63"/>
        <end position="83"/>
    </location>
</feature>
<dbReference type="Gene3D" id="3.30.565.10">
    <property type="entry name" value="Histidine kinase-like ATPase, C-terminal domain"/>
    <property type="match status" value="1"/>
</dbReference>
<gene>
    <name evidence="4" type="ORF">CSX00_07245</name>
</gene>
<dbReference type="EMBL" id="PDYH01000027">
    <property type="protein sequence ID" value="PHU40100.1"/>
    <property type="molecule type" value="Genomic_DNA"/>
</dbReference>
<feature type="region of interest" description="Disordered" evidence="1">
    <location>
        <begin position="395"/>
        <end position="418"/>
    </location>
</feature>
<proteinExistence type="predicted"/>
<dbReference type="InterPro" id="IPR036890">
    <property type="entry name" value="HATPase_C_sf"/>
</dbReference>
<feature type="transmembrane region" description="Helical" evidence="2">
    <location>
        <begin position="6"/>
        <end position="26"/>
    </location>
</feature>
<reference evidence="4" key="1">
    <citation type="submission" date="2017-10" db="EMBL/GenBank/DDBJ databases">
        <title>Resolving the taxonomy of Roseburia spp., Eubacterium rectale and Agathobacter spp. through phylogenomic analysis.</title>
        <authorList>
            <person name="Sheridan P.O."/>
            <person name="Walker A.W."/>
            <person name="Duncan S.H."/>
            <person name="Scott K.P."/>
            <person name="Toole P.W.O."/>
            <person name="Luis P."/>
            <person name="Flint H.J."/>
        </authorList>
    </citation>
    <scope>NUCLEOTIDE SEQUENCE [LARGE SCALE GENOMIC DNA]</scope>
    <source>
        <strain evidence="4">JK10</strain>
    </source>
</reference>
<dbReference type="PANTHER" id="PTHR40448:SF1">
    <property type="entry name" value="TWO-COMPONENT SENSOR HISTIDINE KINASE"/>
    <property type="match status" value="1"/>
</dbReference>
<keyword evidence="5" id="KW-1185">Reference proteome</keyword>
<dbReference type="GO" id="GO:0042802">
    <property type="term" value="F:identical protein binding"/>
    <property type="evidence" value="ECO:0007669"/>
    <property type="project" value="TreeGrafter"/>
</dbReference>
<name>A0A2G3EA68_9FIRM</name>
<feature type="transmembrane region" description="Helical" evidence="2">
    <location>
        <begin position="38"/>
        <end position="57"/>
    </location>
</feature>
<feature type="compositionally biased region" description="Polar residues" evidence="1">
    <location>
        <begin position="395"/>
        <end position="410"/>
    </location>
</feature>
<keyword evidence="2" id="KW-0812">Transmembrane</keyword>
<keyword evidence="2" id="KW-1133">Transmembrane helix</keyword>
<sequence>MQNWEYAWEMIISLLESGLFFIFVEDQLNSRIIKNKTFTFYLKIIFIALDSLLIDYMNISGLSLIKIIILGIISYIIFTFIFYTNSFFKKILIPIIFTIVLLISENLVFLFLCLILQININELTLGGFQRIQSTLLYILMVSIFIFIIHFFSINNTSAIKTKKYIYLLYSFLGLFSCLYISAVTIKSINTFHNTYFTNNLIFVSSFLSFLFILLLAYIYNLNREKEKNQKLLNERHQLMLEESEYKNLLELTASLRQFKHDVQHHIDAIKYISQHGTQDELEDYISNLGNSINRTHKFITSGNTAIDSILSYKIPMAESLGIKVSYALSIPNEFVINPITITTILGNLWNNAIEACEILLSTPNNSITPRIDFYIKPIQNMLLISIENSFNGSIRKSSDNKYLSTKNNPENHGLGRKR</sequence>
<evidence type="ECO:0000256" key="1">
    <source>
        <dbReference type="SAM" id="MobiDB-lite"/>
    </source>
</evidence>
<dbReference type="Proteomes" id="UP000224317">
    <property type="component" value="Unassembled WGS sequence"/>
</dbReference>
<feature type="transmembrane region" description="Helical" evidence="2">
    <location>
        <begin position="200"/>
        <end position="220"/>
    </location>
</feature>
<dbReference type="RefSeq" id="WP_099413310.1">
    <property type="nucleotide sequence ID" value="NZ_PDYH01000027.1"/>
</dbReference>
<dbReference type="InterPro" id="IPR032834">
    <property type="entry name" value="NatK-like_C"/>
</dbReference>
<dbReference type="AlphaFoldDB" id="A0A2G3EA68"/>
<dbReference type="Pfam" id="PF14501">
    <property type="entry name" value="HATPase_c_5"/>
    <property type="match status" value="1"/>
</dbReference>
<dbReference type="SUPFAM" id="SSF55874">
    <property type="entry name" value="ATPase domain of HSP90 chaperone/DNA topoisomerase II/histidine kinase"/>
    <property type="match status" value="1"/>
</dbReference>
<organism evidence="4 5">
    <name type="scientific">Pseudobutyrivibrio ruminis</name>
    <dbReference type="NCBI Taxonomy" id="46206"/>
    <lineage>
        <taxon>Bacteria</taxon>
        <taxon>Bacillati</taxon>
        <taxon>Bacillota</taxon>
        <taxon>Clostridia</taxon>
        <taxon>Lachnospirales</taxon>
        <taxon>Lachnospiraceae</taxon>
        <taxon>Pseudobutyrivibrio</taxon>
    </lineage>
</organism>
<feature type="transmembrane region" description="Helical" evidence="2">
    <location>
        <begin position="135"/>
        <end position="153"/>
    </location>
</feature>
<feature type="domain" description="Sensor histidine kinase NatK-like C-terminal" evidence="3">
    <location>
        <begin position="337"/>
        <end position="415"/>
    </location>
</feature>
<dbReference type="PANTHER" id="PTHR40448">
    <property type="entry name" value="TWO-COMPONENT SENSOR HISTIDINE KINASE"/>
    <property type="match status" value="1"/>
</dbReference>
<protein>
    <recommendedName>
        <fullName evidence="3">Sensor histidine kinase NatK-like C-terminal domain-containing protein</fullName>
    </recommendedName>
</protein>